<dbReference type="Proteomes" id="UP001562354">
    <property type="component" value="Unassembled WGS sequence"/>
</dbReference>
<keyword evidence="4 6" id="KW-0472">Membrane</keyword>
<keyword evidence="3 6" id="KW-1133">Transmembrane helix</keyword>
<organism evidence="8 9">
    <name type="scientific">Neodothiora populina</name>
    <dbReference type="NCBI Taxonomy" id="2781224"/>
    <lineage>
        <taxon>Eukaryota</taxon>
        <taxon>Fungi</taxon>
        <taxon>Dikarya</taxon>
        <taxon>Ascomycota</taxon>
        <taxon>Pezizomycotina</taxon>
        <taxon>Dothideomycetes</taxon>
        <taxon>Dothideomycetidae</taxon>
        <taxon>Dothideales</taxon>
        <taxon>Dothioraceae</taxon>
        <taxon>Neodothiora</taxon>
    </lineage>
</organism>
<evidence type="ECO:0000256" key="2">
    <source>
        <dbReference type="ARBA" id="ARBA00022692"/>
    </source>
</evidence>
<feature type="transmembrane region" description="Helical" evidence="6">
    <location>
        <begin position="333"/>
        <end position="359"/>
    </location>
</feature>
<feature type="transmembrane region" description="Helical" evidence="6">
    <location>
        <begin position="371"/>
        <end position="392"/>
    </location>
</feature>
<feature type="compositionally biased region" description="Polar residues" evidence="5">
    <location>
        <begin position="586"/>
        <end position="598"/>
    </location>
</feature>
<dbReference type="InterPro" id="IPR011701">
    <property type="entry name" value="MFS"/>
</dbReference>
<feature type="compositionally biased region" description="Low complexity" evidence="5">
    <location>
        <begin position="568"/>
        <end position="580"/>
    </location>
</feature>
<feature type="region of interest" description="Disordered" evidence="5">
    <location>
        <begin position="1"/>
        <end position="63"/>
    </location>
</feature>
<comment type="caution">
    <text evidence="8">The sequence shown here is derived from an EMBL/GenBank/DDBJ whole genome shotgun (WGS) entry which is preliminary data.</text>
</comment>
<feature type="domain" description="Major facilitator superfamily (MFS) profile" evidence="7">
    <location>
        <begin position="97"/>
        <end position="538"/>
    </location>
</feature>
<comment type="subcellular location">
    <subcellularLocation>
        <location evidence="1">Membrane</location>
        <topology evidence="1">Multi-pass membrane protein</topology>
    </subcellularLocation>
</comment>
<feature type="compositionally biased region" description="Basic and acidic residues" evidence="5">
    <location>
        <begin position="8"/>
        <end position="17"/>
    </location>
</feature>
<evidence type="ECO:0000313" key="8">
    <source>
        <dbReference type="EMBL" id="KAL1305794.1"/>
    </source>
</evidence>
<feature type="transmembrane region" description="Helical" evidence="6">
    <location>
        <begin position="224"/>
        <end position="242"/>
    </location>
</feature>
<evidence type="ECO:0000256" key="6">
    <source>
        <dbReference type="SAM" id="Phobius"/>
    </source>
</evidence>
<evidence type="ECO:0000313" key="9">
    <source>
        <dbReference type="Proteomes" id="UP001562354"/>
    </source>
</evidence>
<evidence type="ECO:0000256" key="4">
    <source>
        <dbReference type="ARBA" id="ARBA00023136"/>
    </source>
</evidence>
<evidence type="ECO:0000256" key="3">
    <source>
        <dbReference type="ARBA" id="ARBA00022989"/>
    </source>
</evidence>
<dbReference type="Gene3D" id="1.20.1250.20">
    <property type="entry name" value="MFS general substrate transporter like domains"/>
    <property type="match status" value="1"/>
</dbReference>
<accession>A0ABR3PIE5</accession>
<dbReference type="GeneID" id="95977658"/>
<feature type="region of interest" description="Disordered" evidence="5">
    <location>
        <begin position="549"/>
        <end position="614"/>
    </location>
</feature>
<dbReference type="InterPro" id="IPR036259">
    <property type="entry name" value="MFS_trans_sf"/>
</dbReference>
<feature type="transmembrane region" description="Helical" evidence="6">
    <location>
        <begin position="509"/>
        <end position="532"/>
    </location>
</feature>
<feature type="compositionally biased region" description="Polar residues" evidence="5">
    <location>
        <begin position="605"/>
        <end position="614"/>
    </location>
</feature>
<gene>
    <name evidence="8" type="ORF">AAFC00_003958</name>
</gene>
<feature type="transmembrane region" description="Helical" evidence="6">
    <location>
        <begin position="413"/>
        <end position="433"/>
    </location>
</feature>
<dbReference type="InterPro" id="IPR020846">
    <property type="entry name" value="MFS_dom"/>
</dbReference>
<proteinExistence type="predicted"/>
<keyword evidence="9" id="KW-1185">Reference proteome</keyword>
<dbReference type="PANTHER" id="PTHR23502:SF13">
    <property type="entry name" value="MULTIDRUG TRANSPORTER, PUTATIVE (AFU_ORTHOLOGUE AFUA_2G12550)-RELATED"/>
    <property type="match status" value="1"/>
</dbReference>
<sequence>MSSTPDSLNEKSSKDEPLGGLTNAPAGGMVEHAENSAIPPVKTTEKRHRARFPSISTPGTKLEQKKTIDDPDVFILDEEDCYEELGFCYPNWKKWGILTIIFWIQVSMNFNTSLYSNAISGPNGGIAEEFNISEQAARCGAMIFLVLYAFGCELWAPWSEEIGRWPILQLSLFLVNIWQLPVALAPNFASVMVGRALGGLSSAGGSVTLGMIADMWEPDNQQYAVAYVVFSSVGGSVLGPIVGGFVQQFCKWRWNIWIQLIFGGVVQAAHFFFVPETRTTVMMNKIAKKRRKSGEQPNVYGPTELIPWRERFEAKEILLTWVRPFKMFLTEPIVLTLSLLSGFSDALIFIFLQSFSLVFDQWGFEPMTDGLAFISIGVGYIIAWISFFPAIARNKRQRAEKPNDEHAQYESRLWWLLFTVPCLPIGLFIFAWSSGGPPIHWMGPMVGAAIIGIANYSIYMATIDYMICAYGPYSASATGGNGWSRDFLAGVLTIPATPFYNNIGGKMHLQYASTILACIATLLVVSVYVIYWKGPVLRKRSKFAQQLNNARQENGGRRVSVVPGSKTASRNNSYARSSSRPGSIAASRQNSIAGTPGQSFAAAHRQNSLANTTV</sequence>
<feature type="transmembrane region" description="Helical" evidence="6">
    <location>
        <begin position="254"/>
        <end position="274"/>
    </location>
</feature>
<evidence type="ECO:0000256" key="5">
    <source>
        <dbReference type="SAM" id="MobiDB-lite"/>
    </source>
</evidence>
<dbReference type="PANTHER" id="PTHR23502">
    <property type="entry name" value="MAJOR FACILITATOR SUPERFAMILY"/>
    <property type="match status" value="1"/>
</dbReference>
<name>A0ABR3PIE5_9PEZI</name>
<dbReference type="RefSeq" id="XP_069202067.1">
    <property type="nucleotide sequence ID" value="XM_069343514.1"/>
</dbReference>
<feature type="transmembrane region" description="Helical" evidence="6">
    <location>
        <begin position="487"/>
        <end position="503"/>
    </location>
</feature>
<dbReference type="EMBL" id="JBFMKM010000005">
    <property type="protein sequence ID" value="KAL1305794.1"/>
    <property type="molecule type" value="Genomic_DNA"/>
</dbReference>
<protein>
    <recommendedName>
        <fullName evidence="7">Major facilitator superfamily (MFS) profile domain-containing protein</fullName>
    </recommendedName>
</protein>
<reference evidence="8 9" key="1">
    <citation type="submission" date="2024-07" db="EMBL/GenBank/DDBJ databases">
        <title>Draft sequence of the Neodothiora populina.</title>
        <authorList>
            <person name="Drown D.D."/>
            <person name="Schuette U.S."/>
            <person name="Buechlein A.B."/>
            <person name="Rusch D.R."/>
            <person name="Winton L.W."/>
            <person name="Adams G.A."/>
        </authorList>
    </citation>
    <scope>NUCLEOTIDE SEQUENCE [LARGE SCALE GENOMIC DNA]</scope>
    <source>
        <strain evidence="8 9">CPC 39397</strain>
    </source>
</reference>
<keyword evidence="2 6" id="KW-0812">Transmembrane</keyword>
<evidence type="ECO:0000259" key="7">
    <source>
        <dbReference type="PROSITE" id="PS50850"/>
    </source>
</evidence>
<dbReference type="SUPFAM" id="SSF103473">
    <property type="entry name" value="MFS general substrate transporter"/>
    <property type="match status" value="1"/>
</dbReference>
<dbReference type="Pfam" id="PF07690">
    <property type="entry name" value="MFS_1"/>
    <property type="match status" value="1"/>
</dbReference>
<dbReference type="PROSITE" id="PS50850">
    <property type="entry name" value="MFS"/>
    <property type="match status" value="1"/>
</dbReference>
<evidence type="ECO:0000256" key="1">
    <source>
        <dbReference type="ARBA" id="ARBA00004141"/>
    </source>
</evidence>
<feature type="transmembrane region" description="Helical" evidence="6">
    <location>
        <begin position="445"/>
        <end position="467"/>
    </location>
</feature>